<dbReference type="Proteomes" id="UP000324143">
    <property type="component" value="Unassembled WGS sequence"/>
</dbReference>
<keyword evidence="10" id="KW-1185">Reference proteome</keyword>
<dbReference type="PANTHER" id="PTHR33693:SF1">
    <property type="entry name" value="TYPE-4 URACIL-DNA GLYCOSYLASE"/>
    <property type="match status" value="1"/>
</dbReference>
<proteinExistence type="predicted"/>
<dbReference type="EMBL" id="VSIX01000003">
    <property type="protein sequence ID" value="TYB32228.1"/>
    <property type="molecule type" value="Genomic_DNA"/>
</dbReference>
<gene>
    <name evidence="9" type="ORF">FXF47_00385</name>
</gene>
<sequence length="248" mass="29577">MKIEKLNKKILKCKKCKLHKTRNIPVVGEGPVDSKYMLIAQAPGRMENIEEKMFVGPSGKFLQEIFEGIDLDLKDIYKTNLLKCWIPKSKRPNLKIIESCFPYLKKEIKEVNPDYIFVLGFYPTRRVFDYFDIQIGNRQEYKDNFAKLFWKRETKLIPLPHPAAAIYNGDLKEGMKKFYKKINIVTQNCKWYELCPMRRYYEQGKLNRKWIELYCRGDWSICKRFEMEEKGKYHPDNMLPDGSIAKNF</sequence>
<protein>
    <submittedName>
        <fullName evidence="9">Uracil-DNA glycosylase</fullName>
    </submittedName>
</protein>
<dbReference type="CDD" id="cd10030">
    <property type="entry name" value="UDG-F4_TTUDGA_SPO1dp_like"/>
    <property type="match status" value="1"/>
</dbReference>
<reference evidence="9" key="1">
    <citation type="submission" date="2019-08" db="EMBL/GenBank/DDBJ databases">
        <title>Genomic characterization of a novel candidate phylum (ARYD3) from a high temperature, high salinity tertiary oil reservoir in north central Oklahoma, USA.</title>
        <authorList>
            <person name="Youssef N.H."/>
            <person name="Yadav A."/>
            <person name="Elshahed M.S."/>
        </authorList>
    </citation>
    <scope>NUCLEOTIDE SEQUENCE [LARGE SCALE GENOMIC DNA]</scope>
    <source>
        <strain evidence="9">ARYD3</strain>
    </source>
</reference>
<keyword evidence="7" id="KW-0234">DNA repair</keyword>
<feature type="domain" description="Uracil-DNA glycosylase-like" evidence="8">
    <location>
        <begin position="27"/>
        <end position="180"/>
    </location>
</feature>
<evidence type="ECO:0000313" key="10">
    <source>
        <dbReference type="Proteomes" id="UP000324143"/>
    </source>
</evidence>
<dbReference type="SMART" id="SM00986">
    <property type="entry name" value="UDG"/>
    <property type="match status" value="1"/>
</dbReference>
<comment type="caution">
    <text evidence="9">The sequence shown here is derived from an EMBL/GenBank/DDBJ whole genome shotgun (WGS) entry which is preliminary data.</text>
</comment>
<dbReference type="GO" id="GO:0097506">
    <property type="term" value="F:deaminated base DNA N-glycosylase activity"/>
    <property type="evidence" value="ECO:0007669"/>
    <property type="project" value="UniProtKB-ARBA"/>
</dbReference>
<evidence type="ECO:0000256" key="2">
    <source>
        <dbReference type="ARBA" id="ARBA00022723"/>
    </source>
</evidence>
<evidence type="ECO:0000313" key="9">
    <source>
        <dbReference type="EMBL" id="TYB32228.1"/>
    </source>
</evidence>
<evidence type="ECO:0000256" key="1">
    <source>
        <dbReference type="ARBA" id="ARBA00022485"/>
    </source>
</evidence>
<keyword evidence="4" id="KW-0378">Hydrolase</keyword>
<evidence type="ECO:0000259" key="8">
    <source>
        <dbReference type="SMART" id="SM00986"/>
    </source>
</evidence>
<evidence type="ECO:0000256" key="7">
    <source>
        <dbReference type="ARBA" id="ARBA00023204"/>
    </source>
</evidence>
<evidence type="ECO:0000256" key="4">
    <source>
        <dbReference type="ARBA" id="ARBA00022801"/>
    </source>
</evidence>
<dbReference type="PANTHER" id="PTHR33693">
    <property type="entry name" value="TYPE-5 URACIL-DNA GLYCOSYLASE"/>
    <property type="match status" value="1"/>
</dbReference>
<evidence type="ECO:0000256" key="3">
    <source>
        <dbReference type="ARBA" id="ARBA00022763"/>
    </source>
</evidence>
<dbReference type="SUPFAM" id="SSF52141">
    <property type="entry name" value="Uracil-DNA glycosylase-like"/>
    <property type="match status" value="1"/>
</dbReference>
<evidence type="ECO:0000256" key="5">
    <source>
        <dbReference type="ARBA" id="ARBA00023004"/>
    </source>
</evidence>
<dbReference type="GO" id="GO:0051539">
    <property type="term" value="F:4 iron, 4 sulfur cluster binding"/>
    <property type="evidence" value="ECO:0007669"/>
    <property type="project" value="UniProtKB-KW"/>
</dbReference>
<dbReference type="InterPro" id="IPR036895">
    <property type="entry name" value="Uracil-DNA_glycosylase-like_sf"/>
</dbReference>
<dbReference type="AlphaFoldDB" id="A0A5D0MLU3"/>
<organism evidence="9 10">
    <name type="scientific">Candidatus Mcinerneyibacterium aminivorans</name>
    <dbReference type="NCBI Taxonomy" id="2703815"/>
    <lineage>
        <taxon>Bacteria</taxon>
        <taxon>Candidatus Macinerneyibacteriota</taxon>
        <taxon>Candidatus Mcinerneyibacteria</taxon>
        <taxon>Candidatus Mcinerneyibacteriales</taxon>
        <taxon>Candidatus Mcinerneyibacteriaceae</taxon>
        <taxon>Candidatus Mcinerneyibacterium</taxon>
    </lineage>
</organism>
<dbReference type="SMART" id="SM00987">
    <property type="entry name" value="UreE_C"/>
    <property type="match status" value="1"/>
</dbReference>
<keyword evidence="1" id="KW-0004">4Fe-4S</keyword>
<dbReference type="GO" id="GO:0046872">
    <property type="term" value="F:metal ion binding"/>
    <property type="evidence" value="ECO:0007669"/>
    <property type="project" value="UniProtKB-KW"/>
</dbReference>
<name>A0A5D0MLU3_9BACT</name>
<dbReference type="Pfam" id="PF03167">
    <property type="entry name" value="UDG"/>
    <property type="match status" value="1"/>
</dbReference>
<dbReference type="InterPro" id="IPR005122">
    <property type="entry name" value="Uracil-DNA_glycosylase-like"/>
</dbReference>
<dbReference type="Gene3D" id="3.40.470.10">
    <property type="entry name" value="Uracil-DNA glycosylase-like domain"/>
    <property type="match status" value="1"/>
</dbReference>
<keyword evidence="3" id="KW-0227">DNA damage</keyword>
<keyword evidence="5" id="KW-0408">Iron</keyword>
<keyword evidence="2" id="KW-0479">Metal-binding</keyword>
<dbReference type="InterPro" id="IPR051536">
    <property type="entry name" value="UDG_Type-4/5"/>
</dbReference>
<evidence type="ECO:0000256" key="6">
    <source>
        <dbReference type="ARBA" id="ARBA00023014"/>
    </source>
</evidence>
<accession>A0A5D0MLU3</accession>
<dbReference type="GO" id="GO:0006281">
    <property type="term" value="P:DNA repair"/>
    <property type="evidence" value="ECO:0007669"/>
    <property type="project" value="UniProtKB-KW"/>
</dbReference>
<keyword evidence="6" id="KW-0411">Iron-sulfur</keyword>